<dbReference type="PANTHER" id="PTHR30290">
    <property type="entry name" value="PERIPLASMIC BINDING COMPONENT OF ABC TRANSPORTER"/>
    <property type="match status" value="1"/>
</dbReference>
<dbReference type="InterPro" id="IPR039424">
    <property type="entry name" value="SBP_5"/>
</dbReference>
<dbReference type="InterPro" id="IPR030678">
    <property type="entry name" value="Peptide/Ni-bd"/>
</dbReference>
<reference evidence="8" key="1">
    <citation type="journal article" date="2019" name="Int. J. Syst. Evol. Microbiol.">
        <title>The Global Catalogue of Microorganisms (GCM) 10K type strain sequencing project: providing services to taxonomists for standard genome sequencing and annotation.</title>
        <authorList>
            <consortium name="The Broad Institute Genomics Platform"/>
            <consortium name="The Broad Institute Genome Sequencing Center for Infectious Disease"/>
            <person name="Wu L."/>
            <person name="Ma J."/>
        </authorList>
    </citation>
    <scope>NUCLEOTIDE SEQUENCE [LARGE SCALE GENOMIC DNA]</scope>
    <source>
        <strain evidence="8">CGMCC 1.19062</strain>
    </source>
</reference>
<gene>
    <name evidence="7" type="ORF">ACFSM5_10475</name>
</gene>
<evidence type="ECO:0000256" key="3">
    <source>
        <dbReference type="ARBA" id="ARBA00022448"/>
    </source>
</evidence>
<evidence type="ECO:0000256" key="4">
    <source>
        <dbReference type="ARBA" id="ARBA00022729"/>
    </source>
</evidence>
<comment type="caution">
    <text evidence="7">The sequence shown here is derived from an EMBL/GenBank/DDBJ whole genome shotgun (WGS) entry which is preliminary data.</text>
</comment>
<organism evidence="7 8">
    <name type="scientific">Lacibacterium aquatile</name>
    <dbReference type="NCBI Taxonomy" id="1168082"/>
    <lineage>
        <taxon>Bacteria</taxon>
        <taxon>Pseudomonadati</taxon>
        <taxon>Pseudomonadota</taxon>
        <taxon>Alphaproteobacteria</taxon>
        <taxon>Rhodospirillales</taxon>
        <taxon>Rhodospirillaceae</taxon>
    </lineage>
</organism>
<comment type="similarity">
    <text evidence="2">Belongs to the bacterial solute-binding protein 5 family.</text>
</comment>
<evidence type="ECO:0000313" key="7">
    <source>
        <dbReference type="EMBL" id="MFD2263313.1"/>
    </source>
</evidence>
<dbReference type="EMBL" id="JBHUIP010000010">
    <property type="protein sequence ID" value="MFD2263313.1"/>
    <property type="molecule type" value="Genomic_DNA"/>
</dbReference>
<dbReference type="Gene3D" id="3.10.105.10">
    <property type="entry name" value="Dipeptide-binding Protein, Domain 3"/>
    <property type="match status" value="1"/>
</dbReference>
<evidence type="ECO:0000256" key="1">
    <source>
        <dbReference type="ARBA" id="ARBA00004418"/>
    </source>
</evidence>
<dbReference type="SUPFAM" id="SSF53850">
    <property type="entry name" value="Periplasmic binding protein-like II"/>
    <property type="match status" value="1"/>
</dbReference>
<dbReference type="PROSITE" id="PS01040">
    <property type="entry name" value="SBP_BACTERIAL_5"/>
    <property type="match status" value="1"/>
</dbReference>
<keyword evidence="4 5" id="KW-0732">Signal</keyword>
<dbReference type="InterPro" id="IPR000914">
    <property type="entry name" value="SBP_5_dom"/>
</dbReference>
<protein>
    <submittedName>
        <fullName evidence="7">ABC transporter substrate-binding protein</fullName>
    </submittedName>
</protein>
<proteinExistence type="inferred from homology"/>
<dbReference type="Gene3D" id="3.90.76.10">
    <property type="entry name" value="Dipeptide-binding Protein, Domain 1"/>
    <property type="match status" value="1"/>
</dbReference>
<accession>A0ABW5DRU8</accession>
<evidence type="ECO:0000256" key="5">
    <source>
        <dbReference type="SAM" id="SignalP"/>
    </source>
</evidence>
<comment type="subcellular location">
    <subcellularLocation>
        <location evidence="1">Periplasm</location>
    </subcellularLocation>
</comment>
<dbReference type="Pfam" id="PF00496">
    <property type="entry name" value="SBP_bac_5"/>
    <property type="match status" value="1"/>
</dbReference>
<evidence type="ECO:0000259" key="6">
    <source>
        <dbReference type="Pfam" id="PF00496"/>
    </source>
</evidence>
<name>A0ABW5DRU8_9PROT</name>
<dbReference type="PANTHER" id="PTHR30290:SF9">
    <property type="entry name" value="OLIGOPEPTIDE-BINDING PROTEIN APPA"/>
    <property type="match status" value="1"/>
</dbReference>
<dbReference type="Proteomes" id="UP001597295">
    <property type="component" value="Unassembled WGS sequence"/>
</dbReference>
<sequence length="501" mass="53127">MRLGTGYLKAGAAALALIAAGVAQAKPLEIATDASPVGLDPHVVTSFASILVTKNVYEGLTAIDDSLNVVPALAKSWSVSPDGKTYKFALRDNVKFHNGEAFTAKDVVASINRIKDTKTGSPLASRFTVISEAKEVSPTEVELTLSAPSAPLVSQLADLAIIPASAAGGGADLQKGAIGTGPFKFQQWVPDTYILLAKNDSYYEQGLPKLDGLKFNIVPEATTRQVGLSSGTYQMLPNIDGALALTLKSGSSVNVLETTDLAYSLVGFNTSKAPFDKPQVREAFNYALNRGKLIEAAYFGLGQPAGPLSPALKDWVAPTSEFACYKTDPAKAKALLKEAGFADGVEVTLNVLGSVQTVVDAAQVVQAQLAAGGFKAKINVQEQGAFIQDWRNSNFEAFVSLNGGGVDPDDYFTRTFKTGGSTNVYKYSNPDIDAKLDAARASNDKAERQKIYKDVQVELACKGPIAHLANPLLYTALGDGVSGYKILANRQTRYLRETTAK</sequence>
<dbReference type="Gene3D" id="3.40.190.10">
    <property type="entry name" value="Periplasmic binding protein-like II"/>
    <property type="match status" value="1"/>
</dbReference>
<evidence type="ECO:0000256" key="2">
    <source>
        <dbReference type="ARBA" id="ARBA00005695"/>
    </source>
</evidence>
<dbReference type="PIRSF" id="PIRSF002741">
    <property type="entry name" value="MppA"/>
    <property type="match status" value="1"/>
</dbReference>
<keyword evidence="3" id="KW-0813">Transport</keyword>
<evidence type="ECO:0000313" key="8">
    <source>
        <dbReference type="Proteomes" id="UP001597295"/>
    </source>
</evidence>
<feature type="domain" description="Solute-binding protein family 5" evidence="6">
    <location>
        <begin position="68"/>
        <end position="420"/>
    </location>
</feature>
<keyword evidence="8" id="KW-1185">Reference proteome</keyword>
<dbReference type="InterPro" id="IPR023765">
    <property type="entry name" value="SBP_5_CS"/>
</dbReference>
<feature type="chain" id="PRO_5045340155" evidence="5">
    <location>
        <begin position="26"/>
        <end position="501"/>
    </location>
</feature>
<feature type="signal peptide" evidence="5">
    <location>
        <begin position="1"/>
        <end position="25"/>
    </location>
</feature>
<dbReference type="RefSeq" id="WP_379876305.1">
    <property type="nucleotide sequence ID" value="NZ_JBHUIP010000010.1"/>
</dbReference>